<proteinExistence type="predicted"/>
<dbReference type="Gene3D" id="1.25.40.10">
    <property type="entry name" value="Tetratricopeptide repeat domain"/>
    <property type="match status" value="1"/>
</dbReference>
<evidence type="ECO:0000313" key="1">
    <source>
        <dbReference type="EMBL" id="KAJ7779655.1"/>
    </source>
</evidence>
<accession>A0AAD7NXZ7</accession>
<gene>
    <name evidence="1" type="ORF">B0H16DRAFT_1499540</name>
</gene>
<sequence length="215" mass="24580">MLINAFNATQADLNLRDGDLSSTKFRECLQFGLGKYSEAVSFCLEKLADINRWDDSHHPTFWPTVYLAHSLKVKERLGIYKALQFLGDIFLREEDEVTATSLFTLAMEGFTGMDVHRSRAECMICIGDISNKHGNFLKALELWQHARPLFERSSQTKQVQDIDYRLTGIDEDVKEHHKRNLTQLTELNAPTGTVEEVEDLSEDELENQEAELVAV</sequence>
<dbReference type="Proteomes" id="UP001215598">
    <property type="component" value="Unassembled WGS sequence"/>
</dbReference>
<name>A0AAD7NXZ7_9AGAR</name>
<reference evidence="1" key="1">
    <citation type="submission" date="2023-03" db="EMBL/GenBank/DDBJ databases">
        <title>Massive genome expansion in bonnet fungi (Mycena s.s.) driven by repeated elements and novel gene families across ecological guilds.</title>
        <authorList>
            <consortium name="Lawrence Berkeley National Laboratory"/>
            <person name="Harder C.B."/>
            <person name="Miyauchi S."/>
            <person name="Viragh M."/>
            <person name="Kuo A."/>
            <person name="Thoen E."/>
            <person name="Andreopoulos B."/>
            <person name="Lu D."/>
            <person name="Skrede I."/>
            <person name="Drula E."/>
            <person name="Henrissat B."/>
            <person name="Morin E."/>
            <person name="Kohler A."/>
            <person name="Barry K."/>
            <person name="LaButti K."/>
            <person name="Morin E."/>
            <person name="Salamov A."/>
            <person name="Lipzen A."/>
            <person name="Mereny Z."/>
            <person name="Hegedus B."/>
            <person name="Baldrian P."/>
            <person name="Stursova M."/>
            <person name="Weitz H."/>
            <person name="Taylor A."/>
            <person name="Grigoriev I.V."/>
            <person name="Nagy L.G."/>
            <person name="Martin F."/>
            <person name="Kauserud H."/>
        </authorList>
    </citation>
    <scope>NUCLEOTIDE SEQUENCE</scope>
    <source>
        <strain evidence="1">CBHHK182m</strain>
    </source>
</reference>
<dbReference type="AlphaFoldDB" id="A0AAD7NXZ7"/>
<protein>
    <submittedName>
        <fullName evidence="1">Uncharacterized protein</fullName>
    </submittedName>
</protein>
<keyword evidence="2" id="KW-1185">Reference proteome</keyword>
<dbReference type="SUPFAM" id="SSF48452">
    <property type="entry name" value="TPR-like"/>
    <property type="match status" value="1"/>
</dbReference>
<dbReference type="EMBL" id="JARKIB010000005">
    <property type="protein sequence ID" value="KAJ7779655.1"/>
    <property type="molecule type" value="Genomic_DNA"/>
</dbReference>
<dbReference type="InterPro" id="IPR011990">
    <property type="entry name" value="TPR-like_helical_dom_sf"/>
</dbReference>
<evidence type="ECO:0000313" key="2">
    <source>
        <dbReference type="Proteomes" id="UP001215598"/>
    </source>
</evidence>
<organism evidence="1 2">
    <name type="scientific">Mycena metata</name>
    <dbReference type="NCBI Taxonomy" id="1033252"/>
    <lineage>
        <taxon>Eukaryota</taxon>
        <taxon>Fungi</taxon>
        <taxon>Dikarya</taxon>
        <taxon>Basidiomycota</taxon>
        <taxon>Agaricomycotina</taxon>
        <taxon>Agaricomycetes</taxon>
        <taxon>Agaricomycetidae</taxon>
        <taxon>Agaricales</taxon>
        <taxon>Marasmiineae</taxon>
        <taxon>Mycenaceae</taxon>
        <taxon>Mycena</taxon>
    </lineage>
</organism>
<comment type="caution">
    <text evidence="1">The sequence shown here is derived from an EMBL/GenBank/DDBJ whole genome shotgun (WGS) entry which is preliminary data.</text>
</comment>